<organism evidence="4 5">
    <name type="scientific">Anaerostipes caccae (strain DSM 14662 / CCUG 47493 / JCM 13470 / NCIMB 13811 / L1-92)</name>
    <dbReference type="NCBI Taxonomy" id="411490"/>
    <lineage>
        <taxon>Bacteria</taxon>
        <taxon>Bacillati</taxon>
        <taxon>Bacillota</taxon>
        <taxon>Clostridia</taxon>
        <taxon>Lachnospirales</taxon>
        <taxon>Lachnospiraceae</taxon>
        <taxon>Anaerostipes</taxon>
    </lineage>
</organism>
<dbReference type="STRING" id="411490.ANACAC_00166"/>
<evidence type="ECO:0000313" key="4">
    <source>
        <dbReference type="EMBL" id="EDR99325.1"/>
    </source>
</evidence>
<dbReference type="Proteomes" id="UP000004935">
    <property type="component" value="Unassembled WGS sequence"/>
</dbReference>
<dbReference type="InterPro" id="IPR056798">
    <property type="entry name" value="ADH_Fe_C"/>
</dbReference>
<dbReference type="SUPFAM" id="SSF56796">
    <property type="entry name" value="Dehydroquinate synthase-like"/>
    <property type="match status" value="1"/>
</dbReference>
<dbReference type="GO" id="GO:0046872">
    <property type="term" value="F:metal ion binding"/>
    <property type="evidence" value="ECO:0007669"/>
    <property type="project" value="InterPro"/>
</dbReference>
<dbReference type="InterPro" id="IPR001670">
    <property type="entry name" value="ADH_Fe/GldA"/>
</dbReference>
<feature type="domain" description="Alcohol dehydrogenase iron-type/glycerol dehydrogenase GldA" evidence="2">
    <location>
        <begin position="11"/>
        <end position="165"/>
    </location>
</feature>
<protein>
    <submittedName>
        <fullName evidence="4">Alcohol dehydrogenase, iron-dependent</fullName>
        <ecNumber evidence="4">1.1.1.1</ecNumber>
    </submittedName>
</protein>
<evidence type="ECO:0000313" key="5">
    <source>
        <dbReference type="Proteomes" id="UP000004935"/>
    </source>
</evidence>
<dbReference type="EMBL" id="ABAX03000001">
    <property type="protein sequence ID" value="EDR99325.1"/>
    <property type="molecule type" value="Genomic_DNA"/>
</dbReference>
<dbReference type="EC" id="1.1.1.1" evidence="4"/>
<keyword evidence="5" id="KW-1185">Reference proteome</keyword>
<dbReference type="Pfam" id="PF25137">
    <property type="entry name" value="ADH_Fe_C"/>
    <property type="match status" value="1"/>
</dbReference>
<keyword evidence="1 4" id="KW-0560">Oxidoreductase</keyword>
<gene>
    <name evidence="4" type="ORF">ANACAC_00166</name>
</gene>
<name>B0M9J8_ANACD</name>
<dbReference type="Pfam" id="PF00465">
    <property type="entry name" value="Fe-ADH"/>
    <property type="match status" value="1"/>
</dbReference>
<dbReference type="AlphaFoldDB" id="B0M9J8"/>
<dbReference type="PANTHER" id="PTHR11496:SF83">
    <property type="entry name" value="HYDROXYACID-OXOACID TRANSHYDROGENASE, MITOCHONDRIAL"/>
    <property type="match status" value="1"/>
</dbReference>
<dbReference type="HOGENOM" id="CLU_007207_0_0_9"/>
<reference evidence="4" key="2">
    <citation type="submission" date="2013-11" db="EMBL/GenBank/DDBJ databases">
        <title>Draft genome sequence of Anaerostipes caccae (DSM 14662).</title>
        <authorList>
            <person name="Sudarsanam P."/>
            <person name="Ley R."/>
            <person name="Guruge J."/>
            <person name="Turnbaugh P.J."/>
            <person name="Mahowald M."/>
            <person name="Liep D."/>
            <person name="Gordon J."/>
        </authorList>
    </citation>
    <scope>NUCLEOTIDE SEQUENCE</scope>
    <source>
        <strain evidence="4">DSM 14662</strain>
    </source>
</reference>
<proteinExistence type="predicted"/>
<evidence type="ECO:0000256" key="1">
    <source>
        <dbReference type="ARBA" id="ARBA00023002"/>
    </source>
</evidence>
<dbReference type="Gene3D" id="1.20.1090.10">
    <property type="entry name" value="Dehydroquinate synthase-like - alpha domain"/>
    <property type="match status" value="1"/>
</dbReference>
<dbReference type="eggNOG" id="COG1454">
    <property type="taxonomic scope" value="Bacteria"/>
</dbReference>
<dbReference type="InterPro" id="IPR039697">
    <property type="entry name" value="Alcohol_dehydrogenase_Fe"/>
</dbReference>
<sequence>MQLLRLVPTVFYFDTVKQFQEEFKIGHSDLVVTNRYLYEPLLKPLGVNANYIFQEEFGDGEPSDEMIDQIKEKTSKYYYNRIFALGGGTILDISKILALDMPDGSTPLFDGEKEPVKKKQLIAVPTTCGTGSEVTNVAIAEIKSRHTKKGLAADACYADCAVLIPETLERLPYKVFLTSSIDAFIHAVESFLSPKASPATELFSGKAIEMILSGYHDMAESGREARKNNLKSYILASNYAGIAFGNAGCAAVHALSYSIGGAFHVPHGEANYQFFMDVMELYELKKPGGKIRKLRQTIADVFGWEADSAFLRLRELLSNFMETRPLKDYGMTEVQIEEFTESTVQNQQRLLKNNYVELTKEEIREIFKRRYDER</sequence>
<accession>B0M9J8</accession>
<evidence type="ECO:0000259" key="2">
    <source>
        <dbReference type="Pfam" id="PF00465"/>
    </source>
</evidence>
<feature type="domain" description="Fe-containing alcohol dehydrogenase-like C-terminal" evidence="3">
    <location>
        <begin position="178"/>
        <end position="370"/>
    </location>
</feature>
<dbReference type="GO" id="GO:0004022">
    <property type="term" value="F:alcohol dehydrogenase (NAD+) activity"/>
    <property type="evidence" value="ECO:0007669"/>
    <property type="project" value="UniProtKB-EC"/>
</dbReference>
<dbReference type="CDD" id="cd14860">
    <property type="entry name" value="4HBD_NAD"/>
    <property type="match status" value="1"/>
</dbReference>
<evidence type="ECO:0000259" key="3">
    <source>
        <dbReference type="Pfam" id="PF25137"/>
    </source>
</evidence>
<comment type="caution">
    <text evidence="4">The sequence shown here is derived from an EMBL/GenBank/DDBJ whole genome shotgun (WGS) entry which is preliminary data.</text>
</comment>
<dbReference type="Gene3D" id="3.40.50.1970">
    <property type="match status" value="1"/>
</dbReference>
<reference evidence="4" key="1">
    <citation type="submission" date="2007-11" db="EMBL/GenBank/DDBJ databases">
        <authorList>
            <person name="Fulton L."/>
            <person name="Clifton S."/>
            <person name="Fulton B."/>
            <person name="Xu J."/>
            <person name="Minx P."/>
            <person name="Pepin K.H."/>
            <person name="Johnson M."/>
            <person name="Thiruvilangam P."/>
            <person name="Bhonagiri V."/>
            <person name="Nash W.E."/>
            <person name="Mardis E.R."/>
            <person name="Wilson R.K."/>
        </authorList>
    </citation>
    <scope>NUCLEOTIDE SEQUENCE [LARGE SCALE GENOMIC DNA]</scope>
    <source>
        <strain evidence="4">DSM 14662</strain>
    </source>
</reference>
<dbReference type="PANTHER" id="PTHR11496">
    <property type="entry name" value="ALCOHOL DEHYDROGENASE"/>
    <property type="match status" value="1"/>
</dbReference>
<dbReference type="RefSeq" id="WP_006565677.1">
    <property type="nucleotide sequence ID" value="NZ_AP023027.1"/>
</dbReference>